<accession>A0A7U6GKI9</accession>
<name>A0A7U6GKI9_9GAMM</name>
<keyword evidence="1" id="KW-0732">Signal</keyword>
<gene>
    <name evidence="2" type="ORF">TBH_C2329</name>
</gene>
<dbReference type="InterPro" id="IPR027056">
    <property type="entry name" value="Gluconate_2DH_su3"/>
</dbReference>
<evidence type="ECO:0000256" key="1">
    <source>
        <dbReference type="SAM" id="SignalP"/>
    </source>
</evidence>
<proteinExistence type="predicted"/>
<dbReference type="EMBL" id="AP012273">
    <property type="protein sequence ID" value="BAO45239.1"/>
    <property type="molecule type" value="Genomic_DNA"/>
</dbReference>
<evidence type="ECO:0008006" key="4">
    <source>
        <dbReference type="Google" id="ProtNLM"/>
    </source>
</evidence>
<dbReference type="AlphaFoldDB" id="A0A7U6GKI9"/>
<sequence length="183" mass="20405">MKRRRFLRWSMGGVLMGSAGLAGARAWVPDFSAIRLESTGLDADQWALIAAVQEHLLPSEAAAPGARDVNATSWLQWVLSDPAVESSQCRFFRQGAAALAELSRKEYGKAFVSLGAREKEALLRKYEARADGHGWLQELLNYIMEAMLTDPVYGGNPGQVGWKWLNHQPGYKRPPADKRYFLL</sequence>
<feature type="chain" id="PRO_5031505986" description="Gluconate 2-dehydrogenase subunit 3 family protein" evidence="1">
    <location>
        <begin position="25"/>
        <end position="183"/>
    </location>
</feature>
<reference evidence="2 3" key="1">
    <citation type="journal article" date="2014" name="PLoS ONE">
        <title>Physiological and genomic features of a novel sulfur-oxidizing gammaproteobacterium belonging to a previously uncultivated symbiotic lineage isolated from a hydrothermal vent.</title>
        <authorList>
            <person name="Nunoura T."/>
            <person name="Takaki Y."/>
            <person name="Kazama H."/>
            <person name="Kakuta J."/>
            <person name="Shimamura S."/>
            <person name="Makita H."/>
            <person name="Hirai M."/>
            <person name="Miyazaki M."/>
            <person name="Takai K."/>
        </authorList>
    </citation>
    <scope>NUCLEOTIDE SEQUENCE [LARGE SCALE GENOMIC DNA]</scope>
    <source>
        <strain evidence="2 3">Hiromi1</strain>
    </source>
</reference>
<organism evidence="2 3">
    <name type="scientific">Thiolapillus brandeum</name>
    <dbReference type="NCBI Taxonomy" id="1076588"/>
    <lineage>
        <taxon>Bacteria</taxon>
        <taxon>Pseudomonadati</taxon>
        <taxon>Pseudomonadota</taxon>
        <taxon>Gammaproteobacteria</taxon>
        <taxon>Chromatiales</taxon>
        <taxon>Sedimenticolaceae</taxon>
        <taxon>Thiolapillus</taxon>
    </lineage>
</organism>
<evidence type="ECO:0000313" key="2">
    <source>
        <dbReference type="EMBL" id="BAO45239.1"/>
    </source>
</evidence>
<dbReference type="RefSeq" id="WP_052470150.1">
    <property type="nucleotide sequence ID" value="NZ_AP012273.1"/>
</dbReference>
<dbReference type="OrthoDB" id="6259504at2"/>
<dbReference type="Proteomes" id="UP000031631">
    <property type="component" value="Chromosome"/>
</dbReference>
<keyword evidence="3" id="KW-1185">Reference proteome</keyword>
<evidence type="ECO:0000313" key="3">
    <source>
        <dbReference type="Proteomes" id="UP000031631"/>
    </source>
</evidence>
<feature type="signal peptide" evidence="1">
    <location>
        <begin position="1"/>
        <end position="24"/>
    </location>
</feature>
<protein>
    <recommendedName>
        <fullName evidence="4">Gluconate 2-dehydrogenase subunit 3 family protein</fullName>
    </recommendedName>
</protein>
<dbReference type="Pfam" id="PF13618">
    <property type="entry name" value="Gluconate_2-dh3"/>
    <property type="match status" value="1"/>
</dbReference>
<dbReference type="KEGG" id="tbn:TBH_C2329"/>